<name>A0A9P6W5E3_RHOMI</name>
<evidence type="ECO:0000313" key="1">
    <source>
        <dbReference type="EMBL" id="KAG0663074.1"/>
    </source>
</evidence>
<sequence length="162" mass="17736">MSFDAAALASAEALRLVSFTSSDAFEIGIELRQLISTKYAGKPAIIDIRAAADDQQYFFAVCAEGSQPDNRHWAERKRRSVVRFGKSTASLRMKWPQGIPAHFAASEDDYAIHGGGFPVRVQGVEPLVGTIVVSGLKQEEDHQVIVDILTEYIQQQKSAAAK</sequence>
<dbReference type="GO" id="GO:0006620">
    <property type="term" value="P:post-translational protein targeting to endoplasmic reticulum membrane"/>
    <property type="evidence" value="ECO:0007669"/>
    <property type="project" value="TreeGrafter"/>
</dbReference>
<accession>A0A9P6W5E3</accession>
<dbReference type="InterPro" id="IPR010371">
    <property type="entry name" value="YBR137W-like"/>
</dbReference>
<dbReference type="InterPro" id="IPR038084">
    <property type="entry name" value="PduO/GlcC-like_sf"/>
</dbReference>
<keyword evidence="2" id="KW-1185">Reference proteome</keyword>
<dbReference type="EMBL" id="PUHQ01000022">
    <property type="protein sequence ID" value="KAG0663074.1"/>
    <property type="molecule type" value="Genomic_DNA"/>
</dbReference>
<evidence type="ECO:0000313" key="2">
    <source>
        <dbReference type="Proteomes" id="UP000777482"/>
    </source>
</evidence>
<dbReference type="Gene3D" id="3.30.450.150">
    <property type="entry name" value="Haem-degrading domain"/>
    <property type="match status" value="1"/>
</dbReference>
<evidence type="ECO:0008006" key="3">
    <source>
        <dbReference type="Google" id="ProtNLM"/>
    </source>
</evidence>
<dbReference type="AlphaFoldDB" id="A0A9P6W5E3"/>
<dbReference type="SUPFAM" id="SSF143744">
    <property type="entry name" value="GlcG-like"/>
    <property type="match status" value="1"/>
</dbReference>
<dbReference type="Proteomes" id="UP000777482">
    <property type="component" value="Unassembled WGS sequence"/>
</dbReference>
<dbReference type="GO" id="GO:0072380">
    <property type="term" value="C:TRC complex"/>
    <property type="evidence" value="ECO:0007669"/>
    <property type="project" value="TreeGrafter"/>
</dbReference>
<dbReference type="PANTHER" id="PTHR28255:SF1">
    <property type="entry name" value="UPF0303 PROTEIN YBR137W"/>
    <property type="match status" value="1"/>
</dbReference>
<gene>
    <name evidence="1" type="ORF">C6P46_002917</name>
</gene>
<dbReference type="InterPro" id="IPR005624">
    <property type="entry name" value="PduO/GlcC-like"/>
</dbReference>
<proteinExistence type="predicted"/>
<comment type="caution">
    <text evidence="1">The sequence shown here is derived from an EMBL/GenBank/DDBJ whole genome shotgun (WGS) entry which is preliminary data.</text>
</comment>
<dbReference type="PANTHER" id="PTHR28255">
    <property type="match status" value="1"/>
</dbReference>
<protein>
    <recommendedName>
        <fullName evidence="3">DUF967 domain protein</fullName>
    </recommendedName>
</protein>
<reference evidence="1 2" key="1">
    <citation type="submission" date="2020-11" db="EMBL/GenBank/DDBJ databases">
        <title>Kefir isolates.</title>
        <authorList>
            <person name="Marcisauskas S."/>
            <person name="Kim Y."/>
            <person name="Blasche S."/>
        </authorList>
    </citation>
    <scope>NUCLEOTIDE SEQUENCE [LARGE SCALE GENOMIC DNA]</scope>
    <source>
        <strain evidence="1 2">KR</strain>
    </source>
</reference>
<dbReference type="OrthoDB" id="2209940at2759"/>
<organism evidence="1 2">
    <name type="scientific">Rhodotorula mucilaginosa</name>
    <name type="common">Yeast</name>
    <name type="synonym">Rhodotorula rubra</name>
    <dbReference type="NCBI Taxonomy" id="5537"/>
    <lineage>
        <taxon>Eukaryota</taxon>
        <taxon>Fungi</taxon>
        <taxon>Dikarya</taxon>
        <taxon>Basidiomycota</taxon>
        <taxon>Pucciniomycotina</taxon>
        <taxon>Microbotryomycetes</taxon>
        <taxon>Sporidiobolales</taxon>
        <taxon>Sporidiobolaceae</taxon>
        <taxon>Rhodotorula</taxon>
    </lineage>
</organism>
<dbReference type="Pfam" id="PF03928">
    <property type="entry name" value="HbpS-like"/>
    <property type="match status" value="1"/>
</dbReference>